<dbReference type="RefSeq" id="WP_159428296.1">
    <property type="nucleotide sequence ID" value="NZ_CBCRVU010000001.1"/>
</dbReference>
<reference evidence="3" key="1">
    <citation type="submission" date="2016-10" db="EMBL/GenBank/DDBJ databases">
        <authorList>
            <person name="Varghese N."/>
            <person name="Submissions S."/>
        </authorList>
    </citation>
    <scope>NUCLEOTIDE SEQUENCE [LARGE SCALE GENOMIC DNA]</scope>
    <source>
        <strain evidence="3">R-53102</strain>
    </source>
</reference>
<accession>A0A1I1TNS9</accession>
<dbReference type="AlphaFoldDB" id="A0A1I1TNS9"/>
<organism evidence="2 3">
    <name type="scientific">Lactobacillus bombicola</name>
    <dbReference type="NCBI Taxonomy" id="1505723"/>
    <lineage>
        <taxon>Bacteria</taxon>
        <taxon>Bacillati</taxon>
        <taxon>Bacillota</taxon>
        <taxon>Bacilli</taxon>
        <taxon>Lactobacillales</taxon>
        <taxon>Lactobacillaceae</taxon>
        <taxon>Lactobacillus</taxon>
    </lineage>
</organism>
<sequence length="322" mass="37336">MNEAKTETQQLISLENVDDEMTVSFQPAKLEFHGYDEMKAKVDELHAQLDGYKVTPQTYKSDKALRTKISKFRQQINDEKKRVVNEASKPITVFKEQVKSMTSELDDIYNQIGSGLTYYDNKVKQYKHNRNIKRISEFASQAGLTEEDLRQFNFKYNQRWDNKSYSNVSFENEVSQQLEVIVKQQATYLDGVKQISQKADELALPVQHWIDELKIKPVSDILVAMDNHAKELKQVVEDKKRRQEEFAKQQAEDAQKRKLATQKLEKHGDKLIDPDTGEVKQTVAKSEPKIYEHTFVVSGTSEQLTSLASFFRENKIAYKVVD</sequence>
<evidence type="ECO:0000256" key="1">
    <source>
        <dbReference type="SAM" id="Coils"/>
    </source>
</evidence>
<evidence type="ECO:0000313" key="2">
    <source>
        <dbReference type="EMBL" id="SFD60217.1"/>
    </source>
</evidence>
<gene>
    <name evidence="2" type="ORF">SAMN04487792_1527</name>
</gene>
<dbReference type="InterPro" id="IPR009785">
    <property type="entry name" value="Prophage_Lj928_Orf309"/>
</dbReference>
<evidence type="ECO:0000313" key="3">
    <source>
        <dbReference type="Proteomes" id="UP000199599"/>
    </source>
</evidence>
<feature type="coiled-coil region" evidence="1">
    <location>
        <begin position="222"/>
        <end position="257"/>
    </location>
</feature>
<name>A0A1I1TNS9_9LACO</name>
<dbReference type="Proteomes" id="UP000199599">
    <property type="component" value="Unassembled WGS sequence"/>
</dbReference>
<dbReference type="STRING" id="1505723.SAMN04487792_1527"/>
<protein>
    <recommendedName>
        <fullName evidence="4">DUF1351 domain-containing protein</fullName>
    </recommendedName>
</protein>
<evidence type="ECO:0008006" key="4">
    <source>
        <dbReference type="Google" id="ProtNLM"/>
    </source>
</evidence>
<keyword evidence="1" id="KW-0175">Coiled coil</keyword>
<proteinExistence type="predicted"/>
<dbReference type="EMBL" id="FOMN01000011">
    <property type="protein sequence ID" value="SFD60217.1"/>
    <property type="molecule type" value="Genomic_DNA"/>
</dbReference>
<dbReference type="Pfam" id="PF07083">
    <property type="entry name" value="DUF1351"/>
    <property type="match status" value="1"/>
</dbReference>